<reference evidence="1 2" key="1">
    <citation type="submission" date="2019-07" db="EMBL/GenBank/DDBJ databases">
        <title>Pseudomonas mangiferae sp. nov., isolated from bark of mango tree in Thailand.</title>
        <authorList>
            <person name="Srisuk N."/>
            <person name="Anurat P."/>
        </authorList>
    </citation>
    <scope>NUCLEOTIDE SEQUENCE [LARGE SCALE GENOMIC DNA]</scope>
    <source>
        <strain evidence="1 2">DMKU_BBB3-04</strain>
    </source>
</reference>
<evidence type="ECO:0000313" key="1">
    <source>
        <dbReference type="EMBL" id="TRX72855.1"/>
    </source>
</evidence>
<dbReference type="OrthoDB" id="9156070at2"/>
<keyword evidence="2" id="KW-1185">Reference proteome</keyword>
<dbReference type="Proteomes" id="UP000315235">
    <property type="component" value="Unassembled WGS sequence"/>
</dbReference>
<proteinExistence type="predicted"/>
<dbReference type="AlphaFoldDB" id="A0A553GTL5"/>
<protein>
    <submittedName>
        <fullName evidence="1">Uncharacterized protein</fullName>
    </submittedName>
</protein>
<dbReference type="EMBL" id="VJOY01000027">
    <property type="protein sequence ID" value="TRX72855.1"/>
    <property type="molecule type" value="Genomic_DNA"/>
</dbReference>
<sequence length="85" mass="9826">MPTDEHEGTFTNHLREEKAYVFFEQNYINKNIVLCFSDVRKISLVIKECPGMEYFITNESLSYLVAVNWYTIEISGGINLPSSKV</sequence>
<gene>
    <name evidence="1" type="ORF">FM069_20750</name>
</gene>
<name>A0A553GTL5_9PSED</name>
<comment type="caution">
    <text evidence="1">The sequence shown here is derived from an EMBL/GenBank/DDBJ whole genome shotgun (WGS) entry which is preliminary data.</text>
</comment>
<accession>A0A553GTL5</accession>
<evidence type="ECO:0000313" key="2">
    <source>
        <dbReference type="Proteomes" id="UP000315235"/>
    </source>
</evidence>
<organism evidence="1 2">
    <name type="scientific">Pseudomonas mangiferae</name>
    <dbReference type="NCBI Taxonomy" id="2593654"/>
    <lineage>
        <taxon>Bacteria</taxon>
        <taxon>Pseudomonadati</taxon>
        <taxon>Pseudomonadota</taxon>
        <taxon>Gammaproteobacteria</taxon>
        <taxon>Pseudomonadales</taxon>
        <taxon>Pseudomonadaceae</taxon>
        <taxon>Pseudomonas</taxon>
    </lineage>
</organism>